<accession>A0AAN9G623</accession>
<dbReference type="PANTHER" id="PTHR21974:SF2">
    <property type="entry name" value="RE15880P"/>
    <property type="match status" value="1"/>
</dbReference>
<reference evidence="3 4" key="1">
    <citation type="submission" date="2024-02" db="EMBL/GenBank/DDBJ databases">
        <title>Chromosome-scale genome assembly of the rough periwinkle Littorina saxatilis.</title>
        <authorList>
            <person name="De Jode A."/>
            <person name="Faria R."/>
            <person name="Formenti G."/>
            <person name="Sims Y."/>
            <person name="Smith T.P."/>
            <person name="Tracey A."/>
            <person name="Wood J.M.D."/>
            <person name="Zagrodzka Z.B."/>
            <person name="Johannesson K."/>
            <person name="Butlin R.K."/>
            <person name="Leder E.H."/>
        </authorList>
    </citation>
    <scope>NUCLEOTIDE SEQUENCE [LARGE SCALE GENOMIC DNA]</scope>
    <source>
        <strain evidence="3">Snail1</strain>
        <tissue evidence="3">Muscle</tissue>
    </source>
</reference>
<organism evidence="3 4">
    <name type="scientific">Littorina saxatilis</name>
    <dbReference type="NCBI Taxonomy" id="31220"/>
    <lineage>
        <taxon>Eukaryota</taxon>
        <taxon>Metazoa</taxon>
        <taxon>Spiralia</taxon>
        <taxon>Lophotrochozoa</taxon>
        <taxon>Mollusca</taxon>
        <taxon>Gastropoda</taxon>
        <taxon>Caenogastropoda</taxon>
        <taxon>Littorinimorpha</taxon>
        <taxon>Littorinoidea</taxon>
        <taxon>Littorinidae</taxon>
        <taxon>Littorina</taxon>
    </lineage>
</organism>
<keyword evidence="4" id="KW-1185">Reference proteome</keyword>
<evidence type="ECO:0000313" key="4">
    <source>
        <dbReference type="Proteomes" id="UP001374579"/>
    </source>
</evidence>
<feature type="compositionally biased region" description="Pro residues" evidence="2">
    <location>
        <begin position="378"/>
        <end position="392"/>
    </location>
</feature>
<protein>
    <submittedName>
        <fullName evidence="3">Uncharacterized protein</fullName>
    </submittedName>
</protein>
<feature type="coiled-coil region" evidence="1">
    <location>
        <begin position="28"/>
        <end position="62"/>
    </location>
</feature>
<comment type="caution">
    <text evidence="3">The sequence shown here is derived from an EMBL/GenBank/DDBJ whole genome shotgun (WGS) entry which is preliminary data.</text>
</comment>
<feature type="coiled-coil region" evidence="1">
    <location>
        <begin position="99"/>
        <end position="174"/>
    </location>
</feature>
<keyword evidence="1" id="KW-0175">Coiled coil</keyword>
<dbReference type="EMBL" id="JBAMIC010000014">
    <property type="protein sequence ID" value="KAK7096272.1"/>
    <property type="molecule type" value="Genomic_DNA"/>
</dbReference>
<evidence type="ECO:0000256" key="2">
    <source>
        <dbReference type="SAM" id="MobiDB-lite"/>
    </source>
</evidence>
<proteinExistence type="predicted"/>
<name>A0AAN9G623_9CAEN</name>
<sequence length="449" mass="51825">MEDVDVKRFAEVMKQIHEHEAKNTSKNFQLKKDQLNDLTKTVTQLEEHHKKATDKVAKEKADVDKLKEPSTRDFFKDQKSFDDKMSVEMEEYLEAVSEQEIAKKQLDGVTQQKKQLEQEVAQVGQQMEVLMKLYEEQDSILDKIFNGEYGSDLENKLEAECDNLLEKKERIAVAKYKWTNARILLDHAVKQLGMACQKWMSLKEIPTTNCQGKYTVATESRNNIIAAAQNITSAQRYLNNIKFPYCEQAEIATLNRACQNLYIDMQTNERHQHAYQCFNTTYRRAAALMQWFDSVINNTITKDLEKSKKELKPTEKALRAERLRLIKEKLGSEADGLTLQESDFNDDEMEPELMAVAEPDKTEGTGNNLGVDDMAPRQPTPMPLNQLAPPPSQDQLFGNIEQLKQQHEKEMAEFEKAQETNKARMEQGLQEKLAARRNRRARVTPETEN</sequence>
<dbReference type="GO" id="GO:0005929">
    <property type="term" value="C:cilium"/>
    <property type="evidence" value="ECO:0007669"/>
    <property type="project" value="TreeGrafter"/>
</dbReference>
<evidence type="ECO:0000313" key="3">
    <source>
        <dbReference type="EMBL" id="KAK7096272.1"/>
    </source>
</evidence>
<dbReference type="AlphaFoldDB" id="A0AAN9G623"/>
<gene>
    <name evidence="3" type="ORF">V1264_005583</name>
</gene>
<dbReference type="Proteomes" id="UP001374579">
    <property type="component" value="Unassembled WGS sequence"/>
</dbReference>
<dbReference type="PANTHER" id="PTHR21974">
    <property type="entry name" value="RE15880P"/>
    <property type="match status" value="1"/>
</dbReference>
<feature type="compositionally biased region" description="Basic and acidic residues" evidence="2">
    <location>
        <begin position="404"/>
        <end position="425"/>
    </location>
</feature>
<feature type="region of interest" description="Disordered" evidence="2">
    <location>
        <begin position="357"/>
        <end position="449"/>
    </location>
</feature>
<evidence type="ECO:0000256" key="1">
    <source>
        <dbReference type="SAM" id="Coils"/>
    </source>
</evidence>